<proteinExistence type="predicted"/>
<dbReference type="EMBL" id="VXIV02003166">
    <property type="protein sequence ID" value="KAF6020502.1"/>
    <property type="molecule type" value="Genomic_DNA"/>
</dbReference>
<evidence type="ECO:0000259" key="3">
    <source>
        <dbReference type="PROSITE" id="PS50024"/>
    </source>
</evidence>
<evidence type="ECO:0000313" key="4">
    <source>
        <dbReference type="EMBL" id="KAF6020502.1"/>
    </source>
</evidence>
<dbReference type="InterPro" id="IPR000082">
    <property type="entry name" value="SEA_dom"/>
</dbReference>
<gene>
    <name evidence="4" type="ORF">EB796_021192</name>
</gene>
<keyword evidence="5" id="KW-1185">Reference proteome</keyword>
<keyword evidence="2" id="KW-0812">Transmembrane</keyword>
<feature type="region of interest" description="Disordered" evidence="1">
    <location>
        <begin position="314"/>
        <end position="339"/>
    </location>
</feature>
<name>A0A7J7J2T5_BUGNE</name>
<dbReference type="AlphaFoldDB" id="A0A7J7J2T5"/>
<evidence type="ECO:0000256" key="1">
    <source>
        <dbReference type="SAM" id="MobiDB-lite"/>
    </source>
</evidence>
<feature type="transmembrane region" description="Helical" evidence="2">
    <location>
        <begin position="24"/>
        <end position="49"/>
    </location>
</feature>
<dbReference type="PROSITE" id="PS50024">
    <property type="entry name" value="SEA"/>
    <property type="match status" value="1"/>
</dbReference>
<evidence type="ECO:0000313" key="5">
    <source>
        <dbReference type="Proteomes" id="UP000593567"/>
    </source>
</evidence>
<comment type="caution">
    <text evidence="4">The sequence shown here is derived from an EMBL/GenBank/DDBJ whole genome shotgun (WGS) entry which is preliminary data.</text>
</comment>
<organism evidence="4 5">
    <name type="scientific">Bugula neritina</name>
    <name type="common">Brown bryozoan</name>
    <name type="synonym">Sertularia neritina</name>
    <dbReference type="NCBI Taxonomy" id="10212"/>
    <lineage>
        <taxon>Eukaryota</taxon>
        <taxon>Metazoa</taxon>
        <taxon>Spiralia</taxon>
        <taxon>Lophotrochozoa</taxon>
        <taxon>Bryozoa</taxon>
        <taxon>Gymnolaemata</taxon>
        <taxon>Cheilostomatida</taxon>
        <taxon>Flustrina</taxon>
        <taxon>Buguloidea</taxon>
        <taxon>Bugulidae</taxon>
        <taxon>Bugula</taxon>
    </lineage>
</organism>
<keyword evidence="2" id="KW-0472">Membrane</keyword>
<keyword evidence="2" id="KW-1133">Transmembrane helix</keyword>
<dbReference type="InterPro" id="IPR036364">
    <property type="entry name" value="SEA_dom_sf"/>
</dbReference>
<dbReference type="Proteomes" id="UP000593567">
    <property type="component" value="Unassembled WGS sequence"/>
</dbReference>
<protein>
    <recommendedName>
        <fullName evidence="3">SEA domain-containing protein</fullName>
    </recommendedName>
</protein>
<feature type="domain" description="SEA" evidence="3">
    <location>
        <begin position="85"/>
        <end position="221"/>
    </location>
</feature>
<dbReference type="Gene3D" id="3.30.70.960">
    <property type="entry name" value="SEA domain"/>
    <property type="match status" value="1"/>
</dbReference>
<evidence type="ECO:0000256" key="2">
    <source>
        <dbReference type="SAM" id="Phobius"/>
    </source>
</evidence>
<accession>A0A7J7J2T5</accession>
<feature type="region of interest" description="Disordered" evidence="1">
    <location>
        <begin position="245"/>
        <end position="280"/>
    </location>
</feature>
<dbReference type="Pfam" id="PF01390">
    <property type="entry name" value="SEA"/>
    <property type="match status" value="1"/>
</dbReference>
<sequence length="546" mass="58789">MELEDPPWMKAEIRERRRRRNKKICVAVVILSLLVVVAGLAVLLSQVLVPKAEVSSTSLQPVSVIQTTTPVLSTTTASTLETQNLTLTFDGSMRVLNKEFEVALQNLSSPQSITLANDFCGTMKNVFTLNASNNAFTYDNCSVTKFKAGSIVIYFNLNIIAKVKRESTSNSVGIGAVDKVDQARKVDQIKQYTNEEWAKLNPGGENWVVDNVRLELNTTESDNEQHIDKSLNVTELPTSKKLKLTVTPEPTTNPTTTTVSSTTTRMPTTTTRAPSTTTSTKATVSSTTIVATTRISTTTTTFITTPTKLQTTTTVSPATTTALPTTTTTSPTTTPTTTATTTTALPATTTALPTTTTALPTRPLSRIASTAVPDSDSVASEEASTEGVIPFTSSRATASTSVATPKPVTQSLTTSSNGSSECFIHFLTENCNTAYYQCGTINGHIQCRKGMALTLELTPFPWNNSACTIPINISADSSAALNDSCPIDRQFLRYDCPSLLQISILPMNDLDYIPDCCPVDYIFDKNSNTCEECINCSSAESEDDTT</sequence>
<dbReference type="SUPFAM" id="SSF82671">
    <property type="entry name" value="SEA domain"/>
    <property type="match status" value="1"/>
</dbReference>
<reference evidence="4" key="1">
    <citation type="submission" date="2020-06" db="EMBL/GenBank/DDBJ databases">
        <title>Draft genome of Bugula neritina, a colonial animal packing powerful symbionts and potential medicines.</title>
        <authorList>
            <person name="Rayko M."/>
        </authorList>
    </citation>
    <scope>NUCLEOTIDE SEQUENCE [LARGE SCALE GENOMIC DNA]</scope>
    <source>
        <strain evidence="4">Kwan_BN1</strain>
    </source>
</reference>